<dbReference type="EMBL" id="WIND01000002">
    <property type="protein sequence ID" value="MSU88902.1"/>
    <property type="molecule type" value="Genomic_DNA"/>
</dbReference>
<keyword evidence="5" id="KW-1185">Reference proteome</keyword>
<evidence type="ECO:0000256" key="1">
    <source>
        <dbReference type="ARBA" id="ARBA00006252"/>
    </source>
</evidence>
<protein>
    <submittedName>
        <fullName evidence="4">Flavodoxin family protein</fullName>
    </submittedName>
</protein>
<name>A0A6L5YYF0_9RHOB</name>
<reference evidence="4 5" key="1">
    <citation type="submission" date="2019-10" db="EMBL/GenBank/DDBJ databases">
        <title>Cognatihalovulum marinum gen. nov. sp. nov., a new member of the family Rhodobacteraceae isolated from deep seawater of the Northwest Indian Ocean.</title>
        <authorList>
            <person name="Ruan C."/>
            <person name="Wang J."/>
            <person name="Zheng X."/>
            <person name="Song L."/>
            <person name="Zhu Y."/>
            <person name="Huang Y."/>
            <person name="Lu Z."/>
            <person name="Du W."/>
            <person name="Huang L."/>
            <person name="Dai X."/>
        </authorList>
    </citation>
    <scope>NUCLEOTIDE SEQUENCE [LARGE SCALE GENOMIC DNA]</scope>
    <source>
        <strain evidence="4 5">2CG4</strain>
    </source>
</reference>
<proteinExistence type="inferred from homology"/>
<comment type="caution">
    <text evidence="4">The sequence shown here is derived from an EMBL/GenBank/DDBJ whole genome shotgun (WGS) entry which is preliminary data.</text>
</comment>
<keyword evidence="2" id="KW-0560">Oxidoreductase</keyword>
<evidence type="ECO:0000259" key="3">
    <source>
        <dbReference type="Pfam" id="PF02525"/>
    </source>
</evidence>
<dbReference type="GO" id="GO:0005829">
    <property type="term" value="C:cytosol"/>
    <property type="evidence" value="ECO:0007669"/>
    <property type="project" value="TreeGrafter"/>
</dbReference>
<dbReference type="SUPFAM" id="SSF52218">
    <property type="entry name" value="Flavoproteins"/>
    <property type="match status" value="1"/>
</dbReference>
<dbReference type="GO" id="GO:0003955">
    <property type="term" value="F:NAD(P)H dehydrogenase (quinone) activity"/>
    <property type="evidence" value="ECO:0007669"/>
    <property type="project" value="TreeGrafter"/>
</dbReference>
<dbReference type="Proteomes" id="UP000474957">
    <property type="component" value="Unassembled WGS sequence"/>
</dbReference>
<dbReference type="PROSITE" id="PS51257">
    <property type="entry name" value="PROKAR_LIPOPROTEIN"/>
    <property type="match status" value="1"/>
</dbReference>
<evidence type="ECO:0000313" key="4">
    <source>
        <dbReference type="EMBL" id="MSU88902.1"/>
    </source>
</evidence>
<comment type="similarity">
    <text evidence="1">Belongs to the NAD(P)H dehydrogenase (quinone) family.</text>
</comment>
<evidence type="ECO:0000256" key="2">
    <source>
        <dbReference type="ARBA" id="ARBA00023002"/>
    </source>
</evidence>
<dbReference type="AlphaFoldDB" id="A0A6L5YYF0"/>
<dbReference type="InterPro" id="IPR003680">
    <property type="entry name" value="Flavodoxin_fold"/>
</dbReference>
<feature type="domain" description="Flavodoxin-like fold" evidence="3">
    <location>
        <begin position="10"/>
        <end position="211"/>
    </location>
</feature>
<dbReference type="PANTHER" id="PTHR10204">
    <property type="entry name" value="NAD P H OXIDOREDUCTASE-RELATED"/>
    <property type="match status" value="1"/>
</dbReference>
<dbReference type="Pfam" id="PF02525">
    <property type="entry name" value="Flavodoxin_2"/>
    <property type="match status" value="1"/>
</dbReference>
<dbReference type="Gene3D" id="3.40.50.360">
    <property type="match status" value="1"/>
</dbReference>
<dbReference type="PANTHER" id="PTHR10204:SF34">
    <property type="entry name" value="NAD(P)H DEHYDROGENASE [QUINONE] 1 ISOFORM 1"/>
    <property type="match status" value="1"/>
</dbReference>
<organism evidence="4 5">
    <name type="scientific">Halovulum marinum</name>
    <dbReference type="NCBI Taxonomy" id="2662447"/>
    <lineage>
        <taxon>Bacteria</taxon>
        <taxon>Pseudomonadati</taxon>
        <taxon>Pseudomonadota</taxon>
        <taxon>Alphaproteobacteria</taxon>
        <taxon>Rhodobacterales</taxon>
        <taxon>Paracoccaceae</taxon>
        <taxon>Halovulum</taxon>
    </lineage>
</organism>
<evidence type="ECO:0000313" key="5">
    <source>
        <dbReference type="Proteomes" id="UP000474957"/>
    </source>
</evidence>
<dbReference type="InterPro" id="IPR029039">
    <property type="entry name" value="Flavoprotein-like_sf"/>
</dbReference>
<accession>A0A6L5YYF0</accession>
<sequence length="258" mass="27964">MSGASHRPPRTLIVLAHPEPRAFTAAWAGATAAACRALGQGVTVSDLYAAGFDPAERAAHYPGRAGRFDVMAEQDRAAAEGRLPGDVAAELARIAAADRVIFHFPLWWFAPPAMLKGWCERVLVHGVAHASRRRFDTGPYRGKTALFCVTTGASAAESGPDGREGDSRLLLWPLAQTLRYCGFAVKRPVLVHGVHGFHRGAARAALEARLERVLRDQQAVIAGFEARPALRFNADAEFDADGRLRRGAESVTPFIRHR</sequence>
<dbReference type="InterPro" id="IPR051545">
    <property type="entry name" value="NAD(P)H_dehydrogenase_qn"/>
</dbReference>
<gene>
    <name evidence="4" type="ORF">GE300_04600</name>
</gene>